<dbReference type="Proteomes" id="UP000051380">
    <property type="component" value="Unassembled WGS sequence"/>
</dbReference>
<gene>
    <name evidence="1" type="ORF">AOQ72_32130</name>
</gene>
<proteinExistence type="predicted"/>
<evidence type="ECO:0000313" key="1">
    <source>
        <dbReference type="EMBL" id="KRP91661.1"/>
    </source>
</evidence>
<reference evidence="1 2" key="1">
    <citation type="submission" date="2015-09" db="EMBL/GenBank/DDBJ databases">
        <title>Draft Genome Sequence of the Strain BR 3267 (Bradyrhizobium yuanmingense) recommended as inoculant for cowpea in Brazil.</title>
        <authorList>
            <person name="Simoes-Araujo J.L."/>
            <person name="Zilli J.E."/>
        </authorList>
    </citation>
    <scope>NUCLEOTIDE SEQUENCE [LARGE SCALE GENOMIC DNA]</scope>
    <source>
        <strain evidence="1 2">BR3267</strain>
    </source>
</reference>
<evidence type="ECO:0000313" key="2">
    <source>
        <dbReference type="Proteomes" id="UP000051380"/>
    </source>
</evidence>
<dbReference type="OrthoDB" id="8086769at2"/>
<accession>A0A0R3C6E8</accession>
<dbReference type="RefSeq" id="WP_057029367.1">
    <property type="nucleotide sequence ID" value="NZ_LJYF01000032.1"/>
</dbReference>
<dbReference type="EMBL" id="LJYF01000032">
    <property type="protein sequence ID" value="KRP91661.1"/>
    <property type="molecule type" value="Genomic_DNA"/>
</dbReference>
<protein>
    <submittedName>
        <fullName evidence="1">Uncharacterized protein</fullName>
    </submittedName>
</protein>
<dbReference type="AlphaFoldDB" id="A0A0R3C6E8"/>
<organism evidence="1 2">
    <name type="scientific">Bradyrhizobium yuanmingense</name>
    <dbReference type="NCBI Taxonomy" id="108015"/>
    <lineage>
        <taxon>Bacteria</taxon>
        <taxon>Pseudomonadati</taxon>
        <taxon>Pseudomonadota</taxon>
        <taxon>Alphaproteobacteria</taxon>
        <taxon>Hyphomicrobiales</taxon>
        <taxon>Nitrobacteraceae</taxon>
        <taxon>Bradyrhizobium</taxon>
    </lineage>
</organism>
<comment type="caution">
    <text evidence="1">The sequence shown here is derived from an EMBL/GenBank/DDBJ whole genome shotgun (WGS) entry which is preliminary data.</text>
</comment>
<dbReference type="STRING" id="108015.GA0061099_1005737"/>
<name>A0A0R3C6E8_9BRAD</name>
<sequence length="62" mass="6302">MLEEKLKEAIVGELKRQAADRPQSLKVQGAGDAAASEELTVNGKIDLGALVMVIAGSVAGGP</sequence>